<accession>A0A165B2I3</accession>
<gene>
    <name evidence="2" type="ORF">FLM9_757</name>
</gene>
<organism evidence="2 3">
    <name type="scientific">Candidatus Synechococcus spongiarum</name>
    <dbReference type="NCBI Taxonomy" id="431041"/>
    <lineage>
        <taxon>Bacteria</taxon>
        <taxon>Bacillati</taxon>
        <taxon>Cyanobacteriota</taxon>
        <taxon>Cyanophyceae</taxon>
        <taxon>Synechococcales</taxon>
        <taxon>Synechococcaceae</taxon>
        <taxon>Synechococcus</taxon>
    </lineage>
</organism>
<dbReference type="OrthoDB" id="559123at2"/>
<feature type="region of interest" description="Disordered" evidence="1">
    <location>
        <begin position="1"/>
        <end position="20"/>
    </location>
</feature>
<dbReference type="AlphaFoldDB" id="A0A165B2I3"/>
<sequence>MGPGGGYTGQDVNTDCLHMGWDPNIMRKFAATSHQRLIHQLRGELRKGNLAPQLPTTAPESDRGASATPQGNAASQEQSQEKRPQSFRQRLNAVDMR</sequence>
<keyword evidence="3" id="KW-1185">Reference proteome</keyword>
<protein>
    <submittedName>
        <fullName evidence="2">Uncharacterized protein</fullName>
    </submittedName>
</protein>
<reference evidence="3" key="1">
    <citation type="submission" date="2016-02" db="EMBL/GenBank/DDBJ databases">
        <authorList>
            <person name="liu f."/>
        </authorList>
    </citation>
    <scope>NUCLEOTIDE SEQUENCE [LARGE SCALE GENOMIC DNA]</scope>
</reference>
<feature type="region of interest" description="Disordered" evidence="1">
    <location>
        <begin position="43"/>
        <end position="97"/>
    </location>
</feature>
<dbReference type="EMBL" id="FITM01000087">
    <property type="protein sequence ID" value="SAY38789.1"/>
    <property type="molecule type" value="Genomic_DNA"/>
</dbReference>
<dbReference type="Proteomes" id="UP000182631">
    <property type="component" value="Unassembled WGS sequence"/>
</dbReference>
<name>A0A165B2I3_9SYNE</name>
<evidence type="ECO:0000313" key="3">
    <source>
        <dbReference type="Proteomes" id="UP000182631"/>
    </source>
</evidence>
<proteinExistence type="predicted"/>
<evidence type="ECO:0000313" key="2">
    <source>
        <dbReference type="EMBL" id="SAY38789.1"/>
    </source>
</evidence>
<feature type="compositionally biased region" description="Polar residues" evidence="1">
    <location>
        <begin position="67"/>
        <end position="78"/>
    </location>
</feature>
<evidence type="ECO:0000256" key="1">
    <source>
        <dbReference type="SAM" id="MobiDB-lite"/>
    </source>
</evidence>